<evidence type="ECO:0000313" key="2">
    <source>
        <dbReference type="EMBL" id="MPD00389.1"/>
    </source>
</evidence>
<accession>A0A5B7K5D5</accession>
<organism evidence="2 3">
    <name type="scientific">Portunus trituberculatus</name>
    <name type="common">Swimming crab</name>
    <name type="synonym">Neptunus trituberculatus</name>
    <dbReference type="NCBI Taxonomy" id="210409"/>
    <lineage>
        <taxon>Eukaryota</taxon>
        <taxon>Metazoa</taxon>
        <taxon>Ecdysozoa</taxon>
        <taxon>Arthropoda</taxon>
        <taxon>Crustacea</taxon>
        <taxon>Multicrustacea</taxon>
        <taxon>Malacostraca</taxon>
        <taxon>Eumalacostraca</taxon>
        <taxon>Eucarida</taxon>
        <taxon>Decapoda</taxon>
        <taxon>Pleocyemata</taxon>
        <taxon>Brachyura</taxon>
        <taxon>Eubrachyura</taxon>
        <taxon>Portunoidea</taxon>
        <taxon>Portunidae</taxon>
        <taxon>Portuninae</taxon>
        <taxon>Portunus</taxon>
    </lineage>
</organism>
<comment type="caution">
    <text evidence="2">The sequence shown here is derived from an EMBL/GenBank/DDBJ whole genome shotgun (WGS) entry which is preliminary data.</text>
</comment>
<evidence type="ECO:0000313" key="3">
    <source>
        <dbReference type="Proteomes" id="UP000324222"/>
    </source>
</evidence>
<feature type="region of interest" description="Disordered" evidence="1">
    <location>
        <begin position="1"/>
        <end position="52"/>
    </location>
</feature>
<proteinExistence type="predicted"/>
<gene>
    <name evidence="2" type="ORF">E2C01_095856</name>
</gene>
<keyword evidence="3" id="KW-1185">Reference proteome</keyword>
<feature type="compositionally biased region" description="Basic and acidic residues" evidence="1">
    <location>
        <begin position="21"/>
        <end position="39"/>
    </location>
</feature>
<dbReference type="Proteomes" id="UP000324222">
    <property type="component" value="Unassembled WGS sequence"/>
</dbReference>
<dbReference type="AlphaFoldDB" id="A0A5B7K5D5"/>
<reference evidence="2 3" key="1">
    <citation type="submission" date="2019-05" db="EMBL/GenBank/DDBJ databases">
        <title>Another draft genome of Portunus trituberculatus and its Hox gene families provides insights of decapod evolution.</title>
        <authorList>
            <person name="Jeong J.-H."/>
            <person name="Song I."/>
            <person name="Kim S."/>
            <person name="Choi T."/>
            <person name="Kim D."/>
            <person name="Ryu S."/>
            <person name="Kim W."/>
        </authorList>
    </citation>
    <scope>NUCLEOTIDE SEQUENCE [LARGE SCALE GENOMIC DNA]</scope>
    <source>
        <tissue evidence="2">Muscle</tissue>
    </source>
</reference>
<name>A0A5B7K5D5_PORTR</name>
<evidence type="ECO:0000256" key="1">
    <source>
        <dbReference type="SAM" id="MobiDB-lite"/>
    </source>
</evidence>
<sequence length="52" mass="5993">MIQADRATLSPPALRPGPRHRVNERSLRKKLTAREEVRTGARSWRASKKGIW</sequence>
<dbReference type="EMBL" id="VSRR010122690">
    <property type="protein sequence ID" value="MPD00389.1"/>
    <property type="molecule type" value="Genomic_DNA"/>
</dbReference>
<protein>
    <submittedName>
        <fullName evidence="2">Uncharacterized protein</fullName>
    </submittedName>
</protein>